<dbReference type="KEGG" id="thyd:TTHT_0005"/>
<evidence type="ECO:0000259" key="7">
    <source>
        <dbReference type="Pfam" id="PF03772"/>
    </source>
</evidence>
<dbReference type="AlphaFoldDB" id="A0A7R6PNW6"/>
<keyword evidence="3 6" id="KW-0812">Transmembrane</keyword>
<dbReference type="EMBL" id="AP017470">
    <property type="protein sequence ID" value="BBB31661.1"/>
    <property type="molecule type" value="Genomic_DNA"/>
</dbReference>
<dbReference type="PANTHER" id="PTHR30619">
    <property type="entry name" value="DNA INTERNALIZATION/COMPETENCE PROTEIN COMEC/REC2"/>
    <property type="match status" value="1"/>
</dbReference>
<feature type="transmembrane region" description="Helical" evidence="6">
    <location>
        <begin position="361"/>
        <end position="387"/>
    </location>
</feature>
<dbReference type="SUPFAM" id="SSF81665">
    <property type="entry name" value="Calcium ATPase, transmembrane domain M"/>
    <property type="match status" value="1"/>
</dbReference>
<sequence>MLFFQGLTNGILKATILRVMLRDFSFYLFLLLLPVPLIFLKTLFVVAYLLIVFVLLYQFKREKFFLFFAFVLLLFASSFQKYRYFKQLENFNGKVIECKGFVLKQRNSEFNSVLDIFIPVLKTRKGNIISFFRVFEVQTPLFYSDLRGSRVKITGILKKRKIYKNTFSSNYYYLLGENRLFYIKVKDKIFLKILSKGQIQKFRDFLFRDISNYRTKTFLSALVLGEKSSIDTGFKYKVKKLGIYHLFVLSGFHFGLFSLIFWIIVFFLPLRRRYKKVIVLLTLSFLLFIASFSSPSLRVYLMLVVYLVFEWDGINIKPLDAVGLAGIILLLINPFNVFNAGFLMSFLISGGIVISVREKSFFYSFLIIPFVAFSIMLPFCFYFFNYIPIFSPIYNLIIIPLIVFLFWIFVLNIFLSGMLGGFVQWYVFKLTGFLNFLPPFSFEVFPGFIVIVLSIVSIIVFFWKRDLKILFLNSAILILISIFIPKHLQKDSICFFDSGKPHCFLIFDRRESILVNTGDSNFISMCLKKELGFRGIKKLEWLILNDTGIRSIDRVEKLCEKIKIEKIVVPSKNLNFVIQQRLKWISSFFNIKLIVVGKREVLKLSKNKALSFIENGLVLNIKDKKIAYFKENSEANGFDYLLIEKIKTINKKSQRGAIIIGNDNYKKRIYFLEEKGSACFFLK</sequence>
<evidence type="ECO:0000256" key="1">
    <source>
        <dbReference type="ARBA" id="ARBA00004651"/>
    </source>
</evidence>
<reference evidence="8 9" key="1">
    <citation type="journal article" date="2012" name="Extremophiles">
        <title>Thermotomaculum hydrothermale gen. nov., sp. nov., a novel heterotrophic thermophile within the phylum Acidobacteria from a deep-sea hydrothermal vent chimney in the Southern Okinawa Trough.</title>
        <authorList>
            <person name="Izumi H."/>
            <person name="Nunoura T."/>
            <person name="Miyazaki M."/>
            <person name="Mino S."/>
            <person name="Toki T."/>
            <person name="Takai K."/>
            <person name="Sako Y."/>
            <person name="Sawabe T."/>
            <person name="Nakagawa S."/>
        </authorList>
    </citation>
    <scope>NUCLEOTIDE SEQUENCE [LARGE SCALE GENOMIC DNA]</scope>
    <source>
        <strain evidence="8 9">AC55</strain>
    </source>
</reference>
<protein>
    <submittedName>
        <fullName evidence="8">Competence protein ComEC</fullName>
    </submittedName>
</protein>
<dbReference type="Proteomes" id="UP000595564">
    <property type="component" value="Chromosome"/>
</dbReference>
<dbReference type="NCBIfam" id="TIGR00360">
    <property type="entry name" value="ComEC_N-term"/>
    <property type="match status" value="1"/>
</dbReference>
<dbReference type="InterPro" id="IPR052159">
    <property type="entry name" value="Competence_DNA_uptake"/>
</dbReference>
<evidence type="ECO:0000313" key="9">
    <source>
        <dbReference type="Proteomes" id="UP000595564"/>
    </source>
</evidence>
<evidence type="ECO:0000256" key="6">
    <source>
        <dbReference type="SAM" id="Phobius"/>
    </source>
</evidence>
<feature type="domain" description="ComEC/Rec2-related protein" evidence="7">
    <location>
        <begin position="222"/>
        <end position="464"/>
    </location>
</feature>
<feature type="transmembrane region" description="Helical" evidence="6">
    <location>
        <begin position="321"/>
        <end position="354"/>
    </location>
</feature>
<feature type="transmembrane region" description="Helical" evidence="6">
    <location>
        <begin position="64"/>
        <end position="82"/>
    </location>
</feature>
<feature type="transmembrane region" description="Helical" evidence="6">
    <location>
        <begin position="393"/>
        <end position="415"/>
    </location>
</feature>
<dbReference type="InterPro" id="IPR023298">
    <property type="entry name" value="ATPase_P-typ_TM_dom_sf"/>
</dbReference>
<dbReference type="Pfam" id="PF03772">
    <property type="entry name" value="Competence"/>
    <property type="match status" value="1"/>
</dbReference>
<dbReference type="GO" id="GO:0005886">
    <property type="term" value="C:plasma membrane"/>
    <property type="evidence" value="ECO:0007669"/>
    <property type="project" value="UniProtKB-SubCell"/>
</dbReference>
<keyword evidence="5 6" id="KW-0472">Membrane</keyword>
<feature type="transmembrane region" description="Helical" evidence="6">
    <location>
        <begin position="444"/>
        <end position="463"/>
    </location>
</feature>
<dbReference type="InterPro" id="IPR004477">
    <property type="entry name" value="ComEC_N"/>
</dbReference>
<name>A0A7R6PNW6_9BACT</name>
<evidence type="ECO:0000256" key="4">
    <source>
        <dbReference type="ARBA" id="ARBA00022989"/>
    </source>
</evidence>
<comment type="subcellular location">
    <subcellularLocation>
        <location evidence="1">Cell membrane</location>
        <topology evidence="1">Multi-pass membrane protein</topology>
    </subcellularLocation>
</comment>
<evidence type="ECO:0000256" key="2">
    <source>
        <dbReference type="ARBA" id="ARBA00022475"/>
    </source>
</evidence>
<evidence type="ECO:0000313" key="8">
    <source>
        <dbReference type="EMBL" id="BBB31661.1"/>
    </source>
</evidence>
<accession>A0A7R6PNW6</accession>
<evidence type="ECO:0000256" key="3">
    <source>
        <dbReference type="ARBA" id="ARBA00022692"/>
    </source>
</evidence>
<feature type="transmembrane region" description="Helical" evidence="6">
    <location>
        <begin position="277"/>
        <end position="309"/>
    </location>
</feature>
<keyword evidence="4 6" id="KW-1133">Transmembrane helix</keyword>
<feature type="transmembrane region" description="Helical" evidence="6">
    <location>
        <begin position="243"/>
        <end position="270"/>
    </location>
</feature>
<feature type="transmembrane region" description="Helical" evidence="6">
    <location>
        <begin position="470"/>
        <end position="488"/>
    </location>
</feature>
<dbReference type="PANTHER" id="PTHR30619:SF1">
    <property type="entry name" value="RECOMBINATION PROTEIN 2"/>
    <property type="match status" value="1"/>
</dbReference>
<feature type="transmembrane region" description="Helical" evidence="6">
    <location>
        <begin position="26"/>
        <end position="57"/>
    </location>
</feature>
<keyword evidence="2" id="KW-1003">Cell membrane</keyword>
<proteinExistence type="predicted"/>
<organism evidence="8 9">
    <name type="scientific">Thermotomaculum hydrothermale</name>
    <dbReference type="NCBI Taxonomy" id="981385"/>
    <lineage>
        <taxon>Bacteria</taxon>
        <taxon>Pseudomonadati</taxon>
        <taxon>Acidobacteriota</taxon>
        <taxon>Holophagae</taxon>
        <taxon>Thermotomaculales</taxon>
        <taxon>Thermotomaculaceae</taxon>
        <taxon>Thermotomaculum</taxon>
    </lineage>
</organism>
<gene>
    <name evidence="8" type="primary">comEC</name>
    <name evidence="8" type="ORF">TTHT_0005</name>
</gene>
<evidence type="ECO:0000256" key="5">
    <source>
        <dbReference type="ARBA" id="ARBA00023136"/>
    </source>
</evidence>
<keyword evidence="9" id="KW-1185">Reference proteome</keyword>